<name>A0AAD7M7G1_MYCRO</name>
<sequence length="105" mass="11248">MHSRSLSTSVPSPYLLAAMLTPTLCGYKYRATDVFLTKYHPLLINVLIPMPTPLTVLCRLRSAILVATDVTLSPAPPRPPSSPPGSLSPFCACELHADSMLDGSP</sequence>
<dbReference type="Proteomes" id="UP001221757">
    <property type="component" value="Unassembled WGS sequence"/>
</dbReference>
<protein>
    <submittedName>
        <fullName evidence="1">Uncharacterized protein</fullName>
    </submittedName>
</protein>
<organism evidence="1 2">
    <name type="scientific">Mycena rosella</name>
    <name type="common">Pink bonnet</name>
    <name type="synonym">Agaricus rosellus</name>
    <dbReference type="NCBI Taxonomy" id="1033263"/>
    <lineage>
        <taxon>Eukaryota</taxon>
        <taxon>Fungi</taxon>
        <taxon>Dikarya</taxon>
        <taxon>Basidiomycota</taxon>
        <taxon>Agaricomycotina</taxon>
        <taxon>Agaricomycetes</taxon>
        <taxon>Agaricomycetidae</taxon>
        <taxon>Agaricales</taxon>
        <taxon>Marasmiineae</taxon>
        <taxon>Mycenaceae</taxon>
        <taxon>Mycena</taxon>
    </lineage>
</organism>
<accession>A0AAD7M7G1</accession>
<comment type="caution">
    <text evidence="1">The sequence shown here is derived from an EMBL/GenBank/DDBJ whole genome shotgun (WGS) entry which is preliminary data.</text>
</comment>
<proteinExistence type="predicted"/>
<gene>
    <name evidence="1" type="ORF">B0H17DRAFT_1039911</name>
</gene>
<keyword evidence="2" id="KW-1185">Reference proteome</keyword>
<evidence type="ECO:0000313" key="1">
    <source>
        <dbReference type="EMBL" id="KAJ7704540.1"/>
    </source>
</evidence>
<dbReference type="AlphaFoldDB" id="A0AAD7M7G1"/>
<evidence type="ECO:0000313" key="2">
    <source>
        <dbReference type="Proteomes" id="UP001221757"/>
    </source>
</evidence>
<dbReference type="EMBL" id="JARKIE010000010">
    <property type="protein sequence ID" value="KAJ7704540.1"/>
    <property type="molecule type" value="Genomic_DNA"/>
</dbReference>
<reference evidence="1" key="1">
    <citation type="submission" date="2023-03" db="EMBL/GenBank/DDBJ databases">
        <title>Massive genome expansion in bonnet fungi (Mycena s.s.) driven by repeated elements and novel gene families across ecological guilds.</title>
        <authorList>
            <consortium name="Lawrence Berkeley National Laboratory"/>
            <person name="Harder C.B."/>
            <person name="Miyauchi S."/>
            <person name="Viragh M."/>
            <person name="Kuo A."/>
            <person name="Thoen E."/>
            <person name="Andreopoulos B."/>
            <person name="Lu D."/>
            <person name="Skrede I."/>
            <person name="Drula E."/>
            <person name="Henrissat B."/>
            <person name="Morin E."/>
            <person name="Kohler A."/>
            <person name="Barry K."/>
            <person name="LaButti K."/>
            <person name="Morin E."/>
            <person name="Salamov A."/>
            <person name="Lipzen A."/>
            <person name="Mereny Z."/>
            <person name="Hegedus B."/>
            <person name="Baldrian P."/>
            <person name="Stursova M."/>
            <person name="Weitz H."/>
            <person name="Taylor A."/>
            <person name="Grigoriev I.V."/>
            <person name="Nagy L.G."/>
            <person name="Martin F."/>
            <person name="Kauserud H."/>
        </authorList>
    </citation>
    <scope>NUCLEOTIDE SEQUENCE</scope>
    <source>
        <strain evidence="1">CBHHK067</strain>
    </source>
</reference>